<evidence type="ECO:0000313" key="2">
    <source>
        <dbReference type="Proteomes" id="UP000434957"/>
    </source>
</evidence>
<dbReference type="EMBL" id="QXFT01000150">
    <property type="protein sequence ID" value="KAE9353012.1"/>
    <property type="molecule type" value="Genomic_DNA"/>
</dbReference>
<gene>
    <name evidence="1" type="ORF">PR003_g4087</name>
</gene>
<comment type="caution">
    <text evidence="1">The sequence shown here is derived from an EMBL/GenBank/DDBJ whole genome shotgun (WGS) entry which is preliminary data.</text>
</comment>
<proteinExistence type="predicted"/>
<accession>A0A6A4G6T3</accession>
<evidence type="ECO:0000313" key="1">
    <source>
        <dbReference type="EMBL" id="KAE9353012.1"/>
    </source>
</evidence>
<name>A0A6A4G6T3_9STRA</name>
<protein>
    <submittedName>
        <fullName evidence="1">Uncharacterized protein</fullName>
    </submittedName>
</protein>
<sequence length="192" mass="21441">MLELIEHRKMNDSAYKGIMEKRRTAHNISGRKQIQCPFRLVDIIFSDASAGRYDALGGSRSREDLDSAVSAENVFWVGVAIAFADVAIIEFGQLCYQDIHPALDRCGISPVVIVLHDAASLLAMWTKLKSDYAAPAAKFKLSGHHSQVFFGYCGGRLDLLYLKFSLDAGPELTNAIEQPLPKRSVLREHKFW</sequence>
<dbReference type="Proteomes" id="UP000434957">
    <property type="component" value="Unassembled WGS sequence"/>
</dbReference>
<organism evidence="1 2">
    <name type="scientific">Phytophthora rubi</name>
    <dbReference type="NCBI Taxonomy" id="129364"/>
    <lineage>
        <taxon>Eukaryota</taxon>
        <taxon>Sar</taxon>
        <taxon>Stramenopiles</taxon>
        <taxon>Oomycota</taxon>
        <taxon>Peronosporomycetes</taxon>
        <taxon>Peronosporales</taxon>
        <taxon>Peronosporaceae</taxon>
        <taxon>Phytophthora</taxon>
    </lineage>
</organism>
<keyword evidence="2" id="KW-1185">Reference proteome</keyword>
<reference evidence="1 2" key="1">
    <citation type="submission" date="2018-08" db="EMBL/GenBank/DDBJ databases">
        <title>Genomic investigation of the strawberry pathogen Phytophthora fragariae indicates pathogenicity is determined by transcriptional variation in three key races.</title>
        <authorList>
            <person name="Adams T.M."/>
            <person name="Armitage A.D."/>
            <person name="Sobczyk M.K."/>
            <person name="Bates H.J."/>
            <person name="Dunwell J.M."/>
            <person name="Nellist C.F."/>
            <person name="Harrison R.J."/>
        </authorList>
    </citation>
    <scope>NUCLEOTIDE SEQUENCE [LARGE SCALE GENOMIC DNA]</scope>
    <source>
        <strain evidence="1 2">SCRP333</strain>
    </source>
</reference>
<dbReference type="AlphaFoldDB" id="A0A6A4G6T3"/>